<dbReference type="InterPro" id="IPR020097">
    <property type="entry name" value="PsdUridine_synth_TruA_a/b_dom"/>
</dbReference>
<dbReference type="InterPro" id="IPR020094">
    <property type="entry name" value="TruA/RsuA/RluB/E/F_N"/>
</dbReference>
<dbReference type="GO" id="GO:0009982">
    <property type="term" value="F:pseudouridine synthase activity"/>
    <property type="evidence" value="ECO:0000318"/>
    <property type="project" value="GO_Central"/>
</dbReference>
<comment type="catalytic activity">
    <reaction evidence="4">
        <text>uridine(38/39/40) in tRNA = pseudouridine(38/39/40) in tRNA</text>
        <dbReference type="Rhea" id="RHEA:22376"/>
        <dbReference type="Rhea" id="RHEA-COMP:10085"/>
        <dbReference type="Rhea" id="RHEA-COMP:10087"/>
        <dbReference type="ChEBI" id="CHEBI:65314"/>
        <dbReference type="ChEBI" id="CHEBI:65315"/>
        <dbReference type="EC" id="5.4.99.12"/>
    </reaction>
</comment>
<dbReference type="EC" id="5.4.99.12" evidence="4"/>
<dbReference type="Gramene" id="KQJ96782">
    <property type="protein sequence ID" value="KQJ96782"/>
    <property type="gene ID" value="BRADI_3g27090v3"/>
</dbReference>
<dbReference type="InterPro" id="IPR001406">
    <property type="entry name" value="PsdUridine_synth_TruA"/>
</dbReference>
<evidence type="ECO:0000256" key="2">
    <source>
        <dbReference type="ARBA" id="ARBA00022694"/>
    </source>
</evidence>
<keyword evidence="2 4" id="KW-0819">tRNA processing</keyword>
<dbReference type="InterPro" id="IPR004021">
    <property type="entry name" value="HIN200/IF120x"/>
</dbReference>
<dbReference type="RefSeq" id="XP_010234745.2">
    <property type="nucleotide sequence ID" value="XM_010236443.3"/>
</dbReference>
<dbReference type="HAMAP" id="MF_00171">
    <property type="entry name" value="TruA"/>
    <property type="match status" value="1"/>
</dbReference>
<accession>A0A0Q3FBX8</accession>
<evidence type="ECO:0000256" key="4">
    <source>
        <dbReference type="RuleBase" id="RU003792"/>
    </source>
</evidence>
<sequence>MLGLLASRFALPPPRVSASAAAGNISLADGSVCALLRPQPDEADTVAPESAHKWRMVIAYDGTKFKGWQYQPSPPTIQCFLEKALIHITKLDRKELCLVGAGRTDTGVHARGQVAHFTTPFTYRCLDSFHSAINGLLPPDIRVREISAARPEFHARTSTKSKIYHYKIYNEAVMDPFHNNYAYHSAHRLNSHAMREAAKHFVGEHDFTSFANAVHNDRVRSPIKKILRFDVTEMDAIIQLEVEGTGFLYRQVRNMAALLIQVGREALPPEIVPKIIEAKDRKELAKVAFLAPPHGLYLMSVNYDREILKPPEDSPPISFGRTHQISRCKLLFY</sequence>
<dbReference type="PANTHER" id="PTHR11142:SF0">
    <property type="entry name" value="TRNA PSEUDOURIDINE SYNTHASE-LIKE 1"/>
    <property type="match status" value="1"/>
</dbReference>
<dbReference type="FunFam" id="3.30.70.580:FF:000001">
    <property type="entry name" value="tRNA pseudouridine synthase A"/>
    <property type="match status" value="1"/>
</dbReference>
<protein>
    <recommendedName>
        <fullName evidence="4">tRNA pseudouridine synthase</fullName>
        <ecNumber evidence="4">5.4.99.12</ecNumber>
    </recommendedName>
</protein>
<gene>
    <name evidence="7" type="primary">LOC100831265</name>
    <name evidence="6" type="ORF">BRADI_3g27090v3</name>
</gene>
<dbReference type="Pfam" id="PF01416">
    <property type="entry name" value="PseudoU_synth_1"/>
    <property type="match status" value="2"/>
</dbReference>
<dbReference type="PANTHER" id="PTHR11142">
    <property type="entry name" value="PSEUDOURIDYLATE SYNTHASE"/>
    <property type="match status" value="1"/>
</dbReference>
<evidence type="ECO:0000313" key="8">
    <source>
        <dbReference type="Proteomes" id="UP000008810"/>
    </source>
</evidence>
<evidence type="ECO:0000256" key="1">
    <source>
        <dbReference type="ARBA" id="ARBA00009375"/>
    </source>
</evidence>
<evidence type="ECO:0000313" key="7">
    <source>
        <dbReference type="EnsemblPlants" id="KQJ96782"/>
    </source>
</evidence>
<reference evidence="6 7" key="1">
    <citation type="journal article" date="2010" name="Nature">
        <title>Genome sequencing and analysis of the model grass Brachypodium distachyon.</title>
        <authorList>
            <consortium name="International Brachypodium Initiative"/>
        </authorList>
    </citation>
    <scope>NUCLEOTIDE SEQUENCE [LARGE SCALE GENOMIC DNA]</scope>
    <source>
        <strain evidence="6 7">Bd21</strain>
    </source>
</reference>
<dbReference type="InterPro" id="IPR020103">
    <property type="entry name" value="PsdUridine_synth_cat_dom_sf"/>
</dbReference>
<dbReference type="Proteomes" id="UP000008810">
    <property type="component" value="Chromosome 3"/>
</dbReference>
<dbReference type="GO" id="GO:0031119">
    <property type="term" value="P:tRNA pseudouridine synthesis"/>
    <property type="evidence" value="ECO:0000318"/>
    <property type="project" value="GO_Central"/>
</dbReference>
<evidence type="ECO:0000256" key="3">
    <source>
        <dbReference type="ARBA" id="ARBA00023235"/>
    </source>
</evidence>
<dbReference type="GeneID" id="100831265"/>
<proteinExistence type="inferred from homology"/>
<dbReference type="OrthoDB" id="271910at2759"/>
<dbReference type="InterPro" id="IPR020095">
    <property type="entry name" value="PsdUridine_synth_TruA_C"/>
</dbReference>
<evidence type="ECO:0000313" key="6">
    <source>
        <dbReference type="EMBL" id="KQJ96782.1"/>
    </source>
</evidence>
<dbReference type="NCBIfam" id="TIGR00071">
    <property type="entry name" value="hisT_truA"/>
    <property type="match status" value="1"/>
</dbReference>
<dbReference type="Gene3D" id="3.30.70.660">
    <property type="entry name" value="Pseudouridine synthase I, catalytic domain, C-terminal subdomain"/>
    <property type="match status" value="1"/>
</dbReference>
<dbReference type="GO" id="GO:0160147">
    <property type="term" value="F:tRNA pseudouridine(38-40) synthase activity"/>
    <property type="evidence" value="ECO:0007669"/>
    <property type="project" value="UniProtKB-EC"/>
</dbReference>
<dbReference type="ExpressionAtlas" id="A0A0Q3FBX8">
    <property type="expression patterns" value="baseline"/>
</dbReference>
<reference evidence="7" key="3">
    <citation type="submission" date="2018-08" db="UniProtKB">
        <authorList>
            <consortium name="EnsemblPlants"/>
        </authorList>
    </citation>
    <scope>IDENTIFICATION</scope>
    <source>
        <strain evidence="7">cv. Bd21</strain>
    </source>
</reference>
<dbReference type="EnsemblPlants" id="KQJ96782">
    <property type="protein sequence ID" value="KQJ96782"/>
    <property type="gene ID" value="BRADI_3g27090v3"/>
</dbReference>
<dbReference type="SUPFAM" id="SSF55120">
    <property type="entry name" value="Pseudouridine synthase"/>
    <property type="match status" value="1"/>
</dbReference>
<dbReference type="CDD" id="cd02570">
    <property type="entry name" value="PseudoU_synth_EcTruA"/>
    <property type="match status" value="1"/>
</dbReference>
<comment type="similarity">
    <text evidence="1 4">Belongs to the tRNA pseudouridine synthase TruA family.</text>
</comment>
<keyword evidence="3 4" id="KW-0413">Isomerase</keyword>
<evidence type="ECO:0000259" key="5">
    <source>
        <dbReference type="PROSITE" id="PS50834"/>
    </source>
</evidence>
<dbReference type="KEGG" id="bdi:100831265"/>
<dbReference type="Gene3D" id="3.30.70.580">
    <property type="entry name" value="Pseudouridine synthase I, catalytic domain, N-terminal subdomain"/>
    <property type="match status" value="1"/>
</dbReference>
<dbReference type="PROSITE" id="PS50834">
    <property type="entry name" value="HIN_200"/>
    <property type="match status" value="1"/>
</dbReference>
<keyword evidence="8" id="KW-1185">Reference proteome</keyword>
<name>A0A0Q3FBX8_BRADI</name>
<dbReference type="EMBL" id="CM000882">
    <property type="protein sequence ID" value="KQJ96782.1"/>
    <property type="molecule type" value="Genomic_DNA"/>
</dbReference>
<reference evidence="6" key="2">
    <citation type="submission" date="2017-06" db="EMBL/GenBank/DDBJ databases">
        <title>WGS assembly of Brachypodium distachyon.</title>
        <authorList>
            <consortium name="The International Brachypodium Initiative"/>
            <person name="Lucas S."/>
            <person name="Harmon-Smith M."/>
            <person name="Lail K."/>
            <person name="Tice H."/>
            <person name="Grimwood J."/>
            <person name="Bruce D."/>
            <person name="Barry K."/>
            <person name="Shu S."/>
            <person name="Lindquist E."/>
            <person name="Wang M."/>
            <person name="Pitluck S."/>
            <person name="Vogel J.P."/>
            <person name="Garvin D.F."/>
            <person name="Mockler T.C."/>
            <person name="Schmutz J."/>
            <person name="Rokhsar D."/>
            <person name="Bevan M.W."/>
        </authorList>
    </citation>
    <scope>NUCLEOTIDE SEQUENCE</scope>
    <source>
        <strain evidence="6">Bd21</strain>
    </source>
</reference>
<dbReference type="STRING" id="15368.A0A0Q3FBX8"/>
<dbReference type="GO" id="GO:0003723">
    <property type="term" value="F:RNA binding"/>
    <property type="evidence" value="ECO:0007669"/>
    <property type="project" value="InterPro"/>
</dbReference>
<organism evidence="6">
    <name type="scientific">Brachypodium distachyon</name>
    <name type="common">Purple false brome</name>
    <name type="synonym">Trachynia distachya</name>
    <dbReference type="NCBI Taxonomy" id="15368"/>
    <lineage>
        <taxon>Eukaryota</taxon>
        <taxon>Viridiplantae</taxon>
        <taxon>Streptophyta</taxon>
        <taxon>Embryophyta</taxon>
        <taxon>Tracheophyta</taxon>
        <taxon>Spermatophyta</taxon>
        <taxon>Magnoliopsida</taxon>
        <taxon>Liliopsida</taxon>
        <taxon>Poales</taxon>
        <taxon>Poaceae</taxon>
        <taxon>BOP clade</taxon>
        <taxon>Pooideae</taxon>
        <taxon>Stipodae</taxon>
        <taxon>Brachypodieae</taxon>
        <taxon>Brachypodium</taxon>
    </lineage>
</organism>
<feature type="domain" description="HIN-200" evidence="5">
    <location>
        <begin position="114"/>
        <end position="177"/>
    </location>
</feature>
<dbReference type="AlphaFoldDB" id="A0A0Q3FBX8"/>